<organism evidence="5 6">
    <name type="scientific">Loigolactobacillus rennini DSM 20253</name>
    <dbReference type="NCBI Taxonomy" id="1423796"/>
    <lineage>
        <taxon>Bacteria</taxon>
        <taxon>Bacillati</taxon>
        <taxon>Bacillota</taxon>
        <taxon>Bacilli</taxon>
        <taxon>Lactobacillales</taxon>
        <taxon>Lactobacillaceae</taxon>
        <taxon>Loigolactobacillus</taxon>
    </lineage>
</organism>
<keyword evidence="3" id="KW-0732">Signal</keyword>
<dbReference type="Gene3D" id="3.40.630.40">
    <property type="entry name" value="Zn-dependent exopeptidases"/>
    <property type="match status" value="1"/>
</dbReference>
<protein>
    <submittedName>
        <fullName evidence="5">N-acetylmuramoyl-L-alanine amidase (Cell wall hydrolase) (Autolysin)</fullName>
    </submittedName>
</protein>
<feature type="chain" id="PRO_5006415952" evidence="3">
    <location>
        <begin position="35"/>
        <end position="434"/>
    </location>
</feature>
<dbReference type="InterPro" id="IPR050695">
    <property type="entry name" value="N-acetylmuramoyl_amidase_3"/>
</dbReference>
<dbReference type="SMART" id="SM00646">
    <property type="entry name" value="Ami_3"/>
    <property type="match status" value="1"/>
</dbReference>
<dbReference type="PIRSF" id="PIRSF037846">
    <property type="entry name" value="Autolysin_YrvJ_prd"/>
    <property type="match status" value="1"/>
</dbReference>
<dbReference type="PATRIC" id="fig|1423796.3.peg.1371"/>
<dbReference type="CDD" id="cd00174">
    <property type="entry name" value="SH3"/>
    <property type="match status" value="1"/>
</dbReference>
<feature type="domain" description="SH3b" evidence="4">
    <location>
        <begin position="180"/>
        <end position="244"/>
    </location>
</feature>
<dbReference type="GO" id="GO:0071555">
    <property type="term" value="P:cell wall organization"/>
    <property type="evidence" value="ECO:0007669"/>
    <property type="project" value="UniProtKB-KW"/>
</dbReference>
<accession>A0A0R2D4Y6</accession>
<dbReference type="GO" id="GO:0008745">
    <property type="term" value="F:N-acetylmuramoyl-L-alanine amidase activity"/>
    <property type="evidence" value="ECO:0007669"/>
    <property type="project" value="InterPro"/>
</dbReference>
<gene>
    <name evidence="5" type="ORF">FC24_GL001345</name>
</gene>
<feature type="domain" description="SH3b" evidence="4">
    <location>
        <begin position="36"/>
        <end position="99"/>
    </location>
</feature>
<dbReference type="InterPro" id="IPR017293">
    <property type="entry name" value="N-acetylmuramoyl-L-ala_amidase"/>
</dbReference>
<dbReference type="Proteomes" id="UP000051638">
    <property type="component" value="Unassembled WGS sequence"/>
</dbReference>
<dbReference type="PANTHER" id="PTHR30404">
    <property type="entry name" value="N-ACETYLMURAMOYL-L-ALANINE AMIDASE"/>
    <property type="match status" value="1"/>
</dbReference>
<evidence type="ECO:0000313" key="6">
    <source>
        <dbReference type="Proteomes" id="UP000051638"/>
    </source>
</evidence>
<dbReference type="SUPFAM" id="SSF53187">
    <property type="entry name" value="Zn-dependent exopeptidases"/>
    <property type="match status" value="1"/>
</dbReference>
<reference evidence="5 6" key="1">
    <citation type="journal article" date="2015" name="Genome Announc.">
        <title>Expanding the biotechnology potential of lactobacilli through comparative genomics of 213 strains and associated genera.</title>
        <authorList>
            <person name="Sun Z."/>
            <person name="Harris H.M."/>
            <person name="McCann A."/>
            <person name="Guo C."/>
            <person name="Argimon S."/>
            <person name="Zhang W."/>
            <person name="Yang X."/>
            <person name="Jeffery I.B."/>
            <person name="Cooney J.C."/>
            <person name="Kagawa T.F."/>
            <person name="Liu W."/>
            <person name="Song Y."/>
            <person name="Salvetti E."/>
            <person name="Wrobel A."/>
            <person name="Rasinkangas P."/>
            <person name="Parkhill J."/>
            <person name="Rea M.C."/>
            <person name="O'Sullivan O."/>
            <person name="Ritari J."/>
            <person name="Douillard F.P."/>
            <person name="Paul Ross R."/>
            <person name="Yang R."/>
            <person name="Briner A.E."/>
            <person name="Felis G.E."/>
            <person name="de Vos W.M."/>
            <person name="Barrangou R."/>
            <person name="Klaenhammer T.R."/>
            <person name="Caufield P.W."/>
            <person name="Cui Y."/>
            <person name="Zhang H."/>
            <person name="O'Toole P.W."/>
        </authorList>
    </citation>
    <scope>NUCLEOTIDE SEQUENCE [LARGE SCALE GENOMIC DNA]</scope>
    <source>
        <strain evidence="5 6">DSM 20253</strain>
    </source>
</reference>
<evidence type="ECO:0000313" key="5">
    <source>
        <dbReference type="EMBL" id="KRM98394.1"/>
    </source>
</evidence>
<dbReference type="Pfam" id="PF08239">
    <property type="entry name" value="SH3_3"/>
    <property type="match status" value="3"/>
</dbReference>
<feature type="signal peptide" evidence="3">
    <location>
        <begin position="1"/>
        <end position="34"/>
    </location>
</feature>
<sequence>MGLYMRAKKKIILFLLLGLFLGGATLTTTTPVQAHRETITVTASSVNVRMGPGLAYDVMAQLKKGDKITVIAHKNSWYQVRLHSDKIGWVASWLLKNTEISATTNTKGTIIANNVVAKEHPADDSDTLGTYQQGNPVTVIYKKNGWSQILFHKTVAWIRSAYITEKKAPSTKQTQKTVDPNIKNVTVHSDNAKLRKKPGLGGKITKVLKRRTQLTYLATIGDWYQVQTDSGKTGYIANWVVTPSASNAPITTNANNLAEATIVLDPGHGGRDSGALSQKKTYEKTYTLAIAKKVAKQLRQAGARVLLTRKSDKFATLASRPALAQKVHADAMISLHLDSSPKDNEASGITTYYYGKSKDSLLGKTLNKQLTKLPIKNRGVEFGNFLVLRENKQPAVLLELGYINDKHDYRQIRSRKFQTKVADAVTTGLSHYFQ</sequence>
<dbReference type="AlphaFoldDB" id="A0A0R2D4Y6"/>
<name>A0A0R2D4Y6_9LACO</name>
<dbReference type="Pfam" id="PF01520">
    <property type="entry name" value="Amidase_3"/>
    <property type="match status" value="1"/>
</dbReference>
<dbReference type="STRING" id="1423796.FC24_GL001345"/>
<evidence type="ECO:0000256" key="3">
    <source>
        <dbReference type="SAM" id="SignalP"/>
    </source>
</evidence>
<keyword evidence="6" id="KW-1185">Reference proteome</keyword>
<dbReference type="Gene3D" id="2.30.30.40">
    <property type="entry name" value="SH3 Domains"/>
    <property type="match status" value="3"/>
</dbReference>
<keyword evidence="2" id="KW-0961">Cell wall biogenesis/degradation</keyword>
<dbReference type="CDD" id="cd02696">
    <property type="entry name" value="MurNAc-LAA"/>
    <property type="match status" value="1"/>
</dbReference>
<dbReference type="InterPro" id="IPR003646">
    <property type="entry name" value="SH3-like_bac-type"/>
</dbReference>
<evidence type="ECO:0000256" key="1">
    <source>
        <dbReference type="ARBA" id="ARBA00022801"/>
    </source>
</evidence>
<dbReference type="PANTHER" id="PTHR30404:SF7">
    <property type="entry name" value="CELL WALL AMIDASE LYTH-RELATED"/>
    <property type="match status" value="1"/>
</dbReference>
<dbReference type="EMBL" id="AYYI01000035">
    <property type="protein sequence ID" value="KRM98394.1"/>
    <property type="molecule type" value="Genomic_DNA"/>
</dbReference>
<dbReference type="GO" id="GO:0009253">
    <property type="term" value="P:peptidoglycan catabolic process"/>
    <property type="evidence" value="ECO:0007669"/>
    <property type="project" value="InterPro"/>
</dbReference>
<dbReference type="SMART" id="SM00287">
    <property type="entry name" value="SH3b"/>
    <property type="match status" value="3"/>
</dbReference>
<evidence type="ECO:0000256" key="2">
    <source>
        <dbReference type="ARBA" id="ARBA00023316"/>
    </source>
</evidence>
<dbReference type="InterPro" id="IPR002508">
    <property type="entry name" value="MurNAc-LAA_cat"/>
</dbReference>
<dbReference type="PROSITE" id="PS51781">
    <property type="entry name" value="SH3B"/>
    <property type="match status" value="2"/>
</dbReference>
<proteinExistence type="predicted"/>
<comment type="caution">
    <text evidence="5">The sequence shown here is derived from an EMBL/GenBank/DDBJ whole genome shotgun (WGS) entry which is preliminary data.</text>
</comment>
<evidence type="ECO:0000259" key="4">
    <source>
        <dbReference type="PROSITE" id="PS51781"/>
    </source>
</evidence>
<dbReference type="OrthoDB" id="9806267at2"/>
<dbReference type="GO" id="GO:0030288">
    <property type="term" value="C:outer membrane-bounded periplasmic space"/>
    <property type="evidence" value="ECO:0007669"/>
    <property type="project" value="TreeGrafter"/>
</dbReference>
<keyword evidence="1 5" id="KW-0378">Hydrolase</keyword>